<proteinExistence type="predicted"/>
<protein>
    <submittedName>
        <fullName evidence="5">Response regulator transcription factor</fullName>
    </submittedName>
</protein>
<dbReference type="SMART" id="SM00448">
    <property type="entry name" value="REC"/>
    <property type="match status" value="1"/>
</dbReference>
<gene>
    <name evidence="5" type="ORF">HFP15_33170</name>
</gene>
<dbReference type="InterPro" id="IPR000792">
    <property type="entry name" value="Tscrpt_reg_LuxR_C"/>
</dbReference>
<dbReference type="Proteomes" id="UP000715441">
    <property type="component" value="Unassembled WGS sequence"/>
</dbReference>
<evidence type="ECO:0000256" key="1">
    <source>
        <dbReference type="ARBA" id="ARBA00022553"/>
    </source>
</evidence>
<dbReference type="PROSITE" id="PS50110">
    <property type="entry name" value="RESPONSE_REGULATORY"/>
    <property type="match status" value="1"/>
</dbReference>
<dbReference type="InterPro" id="IPR039420">
    <property type="entry name" value="WalR-like"/>
</dbReference>
<dbReference type="EMBL" id="JAAXLS010000041">
    <property type="protein sequence ID" value="NKQ57724.1"/>
    <property type="molecule type" value="Genomic_DNA"/>
</dbReference>
<keyword evidence="6" id="KW-1185">Reference proteome</keyword>
<dbReference type="SUPFAM" id="SSF52172">
    <property type="entry name" value="CheY-like"/>
    <property type="match status" value="1"/>
</dbReference>
<dbReference type="PRINTS" id="PR00038">
    <property type="entry name" value="HTHLUXR"/>
</dbReference>
<name>A0ABX1JE50_9PSEU</name>
<evidence type="ECO:0000259" key="4">
    <source>
        <dbReference type="PROSITE" id="PS50110"/>
    </source>
</evidence>
<accession>A0ABX1JE50</accession>
<dbReference type="SMART" id="SM00421">
    <property type="entry name" value="HTH_LUXR"/>
    <property type="match status" value="1"/>
</dbReference>
<sequence>MTDDVNASPHQRLRVFIVDDHALFAQGLSLLLSANASDRIEVVGLATHPAEAVSEVINAGTDVALVDLAMPPLGGVDVIRAIKQRKAQVKIIALTGSEDLELGEAAIRAGADAYLTKSSDPDALLAPILSVAGGLCVLRPEMVAALLSTPRKPPEFLLAKLSQQELRLWSFVAQGLETGDIAHRLLVSERTAKRMVAGLLHKIGAANRIEAAGLAGWYGLLHPGEQ</sequence>
<dbReference type="InterPro" id="IPR058245">
    <property type="entry name" value="NreC/VraR/RcsB-like_REC"/>
</dbReference>
<dbReference type="SUPFAM" id="SSF46894">
    <property type="entry name" value="C-terminal effector domain of the bipartite response regulators"/>
    <property type="match status" value="1"/>
</dbReference>
<keyword evidence="2" id="KW-0238">DNA-binding</keyword>
<dbReference type="RefSeq" id="WP_168520872.1">
    <property type="nucleotide sequence ID" value="NZ_JAAXLS010000041.1"/>
</dbReference>
<evidence type="ECO:0000256" key="2">
    <source>
        <dbReference type="ARBA" id="ARBA00023125"/>
    </source>
</evidence>
<dbReference type="InterPro" id="IPR001789">
    <property type="entry name" value="Sig_transdc_resp-reg_receiver"/>
</dbReference>
<dbReference type="Pfam" id="PF00196">
    <property type="entry name" value="GerE"/>
    <property type="match status" value="1"/>
</dbReference>
<organism evidence="5 6">
    <name type="scientific">Amycolatopsis acididurans</name>
    <dbReference type="NCBI Taxonomy" id="2724524"/>
    <lineage>
        <taxon>Bacteria</taxon>
        <taxon>Bacillati</taxon>
        <taxon>Actinomycetota</taxon>
        <taxon>Actinomycetes</taxon>
        <taxon>Pseudonocardiales</taxon>
        <taxon>Pseudonocardiaceae</taxon>
        <taxon>Amycolatopsis</taxon>
    </lineage>
</organism>
<evidence type="ECO:0000256" key="3">
    <source>
        <dbReference type="PROSITE-ProRule" id="PRU00169"/>
    </source>
</evidence>
<evidence type="ECO:0000313" key="5">
    <source>
        <dbReference type="EMBL" id="NKQ57724.1"/>
    </source>
</evidence>
<dbReference type="InterPro" id="IPR011006">
    <property type="entry name" value="CheY-like_superfamily"/>
</dbReference>
<dbReference type="PANTHER" id="PTHR43214:SF43">
    <property type="entry name" value="TWO-COMPONENT RESPONSE REGULATOR"/>
    <property type="match status" value="1"/>
</dbReference>
<dbReference type="InterPro" id="IPR016032">
    <property type="entry name" value="Sig_transdc_resp-reg_C-effctor"/>
</dbReference>
<dbReference type="Gene3D" id="3.40.50.2300">
    <property type="match status" value="1"/>
</dbReference>
<feature type="modified residue" description="4-aspartylphosphate" evidence="3">
    <location>
        <position position="67"/>
    </location>
</feature>
<evidence type="ECO:0000313" key="6">
    <source>
        <dbReference type="Proteomes" id="UP000715441"/>
    </source>
</evidence>
<keyword evidence="1 3" id="KW-0597">Phosphoprotein</keyword>
<comment type="caution">
    <text evidence="5">The sequence shown here is derived from an EMBL/GenBank/DDBJ whole genome shotgun (WGS) entry which is preliminary data.</text>
</comment>
<dbReference type="CDD" id="cd17535">
    <property type="entry name" value="REC_NarL-like"/>
    <property type="match status" value="1"/>
</dbReference>
<dbReference type="Pfam" id="PF00072">
    <property type="entry name" value="Response_reg"/>
    <property type="match status" value="1"/>
</dbReference>
<feature type="domain" description="Response regulatory" evidence="4">
    <location>
        <begin position="14"/>
        <end position="132"/>
    </location>
</feature>
<dbReference type="PANTHER" id="PTHR43214">
    <property type="entry name" value="TWO-COMPONENT RESPONSE REGULATOR"/>
    <property type="match status" value="1"/>
</dbReference>
<reference evidence="5 6" key="1">
    <citation type="submission" date="2020-04" db="EMBL/GenBank/DDBJ databases">
        <title>Novel species.</title>
        <authorList>
            <person name="Teo W.F.A."/>
            <person name="Lipun K."/>
            <person name="Srisuk N."/>
            <person name="Duangmal K."/>
        </authorList>
    </citation>
    <scope>NUCLEOTIDE SEQUENCE [LARGE SCALE GENOMIC DNA]</scope>
    <source>
        <strain evidence="5 6">K13G38</strain>
    </source>
</reference>